<dbReference type="GO" id="GO:0042352">
    <property type="term" value="P:GDP-L-fucose salvage"/>
    <property type="evidence" value="ECO:0007669"/>
    <property type="project" value="TreeGrafter"/>
</dbReference>
<feature type="domain" description="GHMP kinase N-terminal" evidence="5">
    <location>
        <begin position="42"/>
        <end position="121"/>
    </location>
</feature>
<keyword evidence="1" id="KW-0808">Transferase</keyword>
<organism evidence="6">
    <name type="scientific">marine sediment metagenome</name>
    <dbReference type="NCBI Taxonomy" id="412755"/>
    <lineage>
        <taxon>unclassified sequences</taxon>
        <taxon>metagenomes</taxon>
        <taxon>ecological metagenomes</taxon>
    </lineage>
</organism>
<evidence type="ECO:0000256" key="3">
    <source>
        <dbReference type="ARBA" id="ARBA00022777"/>
    </source>
</evidence>
<dbReference type="InterPro" id="IPR036554">
    <property type="entry name" value="GHMP_kinase_C_sf"/>
</dbReference>
<dbReference type="InterPro" id="IPR020568">
    <property type="entry name" value="Ribosomal_Su5_D2-typ_SF"/>
</dbReference>
<dbReference type="InterPro" id="IPR006204">
    <property type="entry name" value="GHMP_kinase_N_dom"/>
</dbReference>
<feature type="non-terminal residue" evidence="6">
    <location>
        <position position="244"/>
    </location>
</feature>
<dbReference type="InterPro" id="IPR006203">
    <property type="entry name" value="GHMP_knse_ATP-bd_CS"/>
</dbReference>
<dbReference type="InterPro" id="IPR001174">
    <property type="entry name" value="HddA/FKP"/>
</dbReference>
<evidence type="ECO:0000259" key="5">
    <source>
        <dbReference type="Pfam" id="PF00288"/>
    </source>
</evidence>
<comment type="caution">
    <text evidence="6">The sequence shown here is derived from an EMBL/GenBank/DDBJ whole genome shotgun (WGS) entry which is preliminary data.</text>
</comment>
<keyword evidence="4" id="KW-0067">ATP-binding</keyword>
<dbReference type="SUPFAM" id="SSF55060">
    <property type="entry name" value="GHMP Kinase, C-terminal domain"/>
    <property type="match status" value="1"/>
</dbReference>
<evidence type="ECO:0000256" key="1">
    <source>
        <dbReference type="ARBA" id="ARBA00022679"/>
    </source>
</evidence>
<dbReference type="PANTHER" id="PTHR32463">
    <property type="entry name" value="L-FUCOSE KINASE"/>
    <property type="match status" value="1"/>
</dbReference>
<dbReference type="PANTHER" id="PTHR32463:SF0">
    <property type="entry name" value="L-FUCOSE KINASE"/>
    <property type="match status" value="1"/>
</dbReference>
<dbReference type="EMBL" id="BARS01047563">
    <property type="protein sequence ID" value="GAG28510.1"/>
    <property type="molecule type" value="Genomic_DNA"/>
</dbReference>
<keyword evidence="3" id="KW-0418">Kinase</keyword>
<feature type="non-terminal residue" evidence="6">
    <location>
        <position position="1"/>
    </location>
</feature>
<keyword evidence="2" id="KW-0547">Nucleotide-binding</keyword>
<dbReference type="Pfam" id="PF00288">
    <property type="entry name" value="GHMP_kinases_N"/>
    <property type="match status" value="1"/>
</dbReference>
<dbReference type="InterPro" id="IPR052203">
    <property type="entry name" value="GHMP_Kinase-Related"/>
</dbReference>
<dbReference type="AlphaFoldDB" id="X0WD18"/>
<dbReference type="GO" id="GO:0050201">
    <property type="term" value="F:fucokinase activity"/>
    <property type="evidence" value="ECO:0007669"/>
    <property type="project" value="TreeGrafter"/>
</dbReference>
<dbReference type="GO" id="GO:0005524">
    <property type="term" value="F:ATP binding"/>
    <property type="evidence" value="ECO:0007669"/>
    <property type="project" value="UniProtKB-KW"/>
</dbReference>
<name>X0WD18_9ZZZZ</name>
<evidence type="ECO:0000256" key="2">
    <source>
        <dbReference type="ARBA" id="ARBA00022741"/>
    </source>
</evidence>
<sequence>AIDKYMYIVLNQRFDDTIRVSYSRTEIVDNVDEIQHPVVREALKLVGIYKGIEIVSIADIPAGTGLGSSSSFTVGLLNALYAYKGVLKPAEDLAREACHIEINILGEPIGKQDQYIAAYGGLRYFQFNPDGTVFTEPILYAEKNKAKLSRNLLLFYTGDTREARAILKEQKVNTGQSGKMELLKKMRDQALQLREHLNNSSSPDILGESLNEGWQLKKQLASGISNHRIDEYYEKALQAGALGG</sequence>
<dbReference type="PROSITE" id="PS00627">
    <property type="entry name" value="GHMP_KINASES_ATP"/>
    <property type="match status" value="1"/>
</dbReference>
<proteinExistence type="predicted"/>
<dbReference type="PRINTS" id="PR00960">
    <property type="entry name" value="LMBPPROTEIN"/>
</dbReference>
<protein>
    <recommendedName>
        <fullName evidence="5">GHMP kinase N-terminal domain-containing protein</fullName>
    </recommendedName>
</protein>
<gene>
    <name evidence="6" type="ORF">S01H1_71427</name>
</gene>
<evidence type="ECO:0000256" key="4">
    <source>
        <dbReference type="ARBA" id="ARBA00022840"/>
    </source>
</evidence>
<reference evidence="6" key="1">
    <citation type="journal article" date="2014" name="Front. Microbiol.">
        <title>High frequency of phylogenetically diverse reductive dehalogenase-homologous genes in deep subseafloor sedimentary metagenomes.</title>
        <authorList>
            <person name="Kawai M."/>
            <person name="Futagami T."/>
            <person name="Toyoda A."/>
            <person name="Takaki Y."/>
            <person name="Nishi S."/>
            <person name="Hori S."/>
            <person name="Arai W."/>
            <person name="Tsubouchi T."/>
            <person name="Morono Y."/>
            <person name="Uchiyama I."/>
            <person name="Ito T."/>
            <person name="Fujiyama A."/>
            <person name="Inagaki F."/>
            <person name="Takami H."/>
        </authorList>
    </citation>
    <scope>NUCLEOTIDE SEQUENCE</scope>
    <source>
        <strain evidence="6">Expedition CK06-06</strain>
    </source>
</reference>
<evidence type="ECO:0000313" key="6">
    <source>
        <dbReference type="EMBL" id="GAG28510.1"/>
    </source>
</evidence>
<dbReference type="Gene3D" id="3.30.230.120">
    <property type="match status" value="1"/>
</dbReference>
<dbReference type="SUPFAM" id="SSF54211">
    <property type="entry name" value="Ribosomal protein S5 domain 2-like"/>
    <property type="match status" value="1"/>
</dbReference>
<accession>X0WD18</accession>